<dbReference type="CDD" id="cd07253">
    <property type="entry name" value="GLOD5"/>
    <property type="match status" value="1"/>
</dbReference>
<protein>
    <submittedName>
        <fullName evidence="2">Virulence protein</fullName>
    </submittedName>
</protein>
<dbReference type="Proteomes" id="UP000051677">
    <property type="component" value="Unassembled WGS sequence"/>
</dbReference>
<name>A0A0Q2M6Y8_MYCGO</name>
<dbReference type="InterPro" id="IPR004360">
    <property type="entry name" value="Glyas_Fos-R_dOase_dom"/>
</dbReference>
<dbReference type="PANTHER" id="PTHR21366">
    <property type="entry name" value="GLYOXALASE FAMILY PROTEIN"/>
    <property type="match status" value="1"/>
</dbReference>
<evidence type="ECO:0000313" key="3">
    <source>
        <dbReference type="Proteomes" id="UP000051677"/>
    </source>
</evidence>
<evidence type="ECO:0000313" key="2">
    <source>
        <dbReference type="EMBL" id="KQH75647.1"/>
    </source>
</evidence>
<dbReference type="PROSITE" id="PS51819">
    <property type="entry name" value="VOC"/>
    <property type="match status" value="1"/>
</dbReference>
<gene>
    <name evidence="2" type="ORF">AO501_25615</name>
</gene>
<dbReference type="Pfam" id="PF00903">
    <property type="entry name" value="Glyoxalase"/>
    <property type="match status" value="1"/>
</dbReference>
<evidence type="ECO:0000259" key="1">
    <source>
        <dbReference type="PROSITE" id="PS51819"/>
    </source>
</evidence>
<accession>A0A0Q2M6Y8</accession>
<dbReference type="InterPro" id="IPR050383">
    <property type="entry name" value="GlyoxalaseI/FosfomycinResist"/>
</dbReference>
<dbReference type="InterPro" id="IPR029068">
    <property type="entry name" value="Glyas_Bleomycin-R_OHBP_Dase"/>
</dbReference>
<dbReference type="SUPFAM" id="SSF54593">
    <property type="entry name" value="Glyoxalase/Bleomycin resistance protein/Dihydroxybiphenyl dioxygenase"/>
    <property type="match status" value="1"/>
</dbReference>
<feature type="domain" description="VOC" evidence="1">
    <location>
        <begin position="16"/>
        <end position="141"/>
    </location>
</feature>
<comment type="caution">
    <text evidence="2">The sequence shown here is derived from an EMBL/GenBank/DDBJ whole genome shotgun (WGS) entry which is preliminary data.</text>
</comment>
<sequence>MGVKWCNGKVGIAIERFDHVVINCRDVEDTARWYERVLGMTRETFGESGRTALRFGDQKINLRPVGALADDPQWVTGSVEAAGSEDLCLITRASPDEVRAHLSACGVDIVAGPVTRTGALGPMTSHYCRDVDGNLIEIAVY</sequence>
<dbReference type="Gene3D" id="3.10.180.10">
    <property type="entry name" value="2,3-Dihydroxybiphenyl 1,2-Dioxygenase, domain 1"/>
    <property type="match status" value="1"/>
</dbReference>
<dbReference type="RefSeq" id="WP_055581502.1">
    <property type="nucleotide sequence ID" value="NZ_LKTM01000372.1"/>
</dbReference>
<proteinExistence type="predicted"/>
<dbReference type="STRING" id="1778.A9W97_31320"/>
<dbReference type="InterPro" id="IPR037523">
    <property type="entry name" value="VOC_core"/>
</dbReference>
<reference evidence="2 3" key="1">
    <citation type="submission" date="2015-10" db="EMBL/GenBank/DDBJ databases">
        <title>Mycobacterium gordonae draft genome assembly.</title>
        <authorList>
            <person name="Ustinova V."/>
            <person name="Smirnova T."/>
            <person name="Blagodatskikh K."/>
            <person name="Varlamov D."/>
            <person name="Larionova E."/>
            <person name="Chernousova L."/>
        </authorList>
    </citation>
    <scope>NUCLEOTIDE SEQUENCE [LARGE SCALE GENOMIC DNA]</scope>
    <source>
        <strain evidence="2 3">CTRI 14-8773</strain>
    </source>
</reference>
<dbReference type="PANTHER" id="PTHR21366:SF31">
    <property type="entry name" value="METALLOTHIOL TRANSFERASE FOSB"/>
    <property type="match status" value="1"/>
</dbReference>
<dbReference type="AlphaFoldDB" id="A0A0Q2M6Y8"/>
<organism evidence="2 3">
    <name type="scientific">Mycobacterium gordonae</name>
    <dbReference type="NCBI Taxonomy" id="1778"/>
    <lineage>
        <taxon>Bacteria</taxon>
        <taxon>Bacillati</taxon>
        <taxon>Actinomycetota</taxon>
        <taxon>Actinomycetes</taxon>
        <taxon>Mycobacteriales</taxon>
        <taxon>Mycobacteriaceae</taxon>
        <taxon>Mycobacterium</taxon>
    </lineage>
</organism>
<dbReference type="EMBL" id="LKTM01000372">
    <property type="protein sequence ID" value="KQH75647.1"/>
    <property type="molecule type" value="Genomic_DNA"/>
</dbReference>